<comment type="caution">
    <text evidence="1">The sequence shown here is derived from an EMBL/GenBank/DDBJ whole genome shotgun (WGS) entry which is preliminary data.</text>
</comment>
<name>A0A917Z821_9GAMM</name>
<proteinExistence type="predicted"/>
<reference evidence="1 2" key="1">
    <citation type="journal article" date="2014" name="Int. J. Syst. Evol. Microbiol.">
        <title>Complete genome sequence of Corynebacterium casei LMG S-19264T (=DSM 44701T), isolated from a smear-ripened cheese.</title>
        <authorList>
            <consortium name="US DOE Joint Genome Institute (JGI-PGF)"/>
            <person name="Walter F."/>
            <person name="Albersmeier A."/>
            <person name="Kalinowski J."/>
            <person name="Ruckert C."/>
        </authorList>
    </citation>
    <scope>NUCLEOTIDE SEQUENCE [LARGE SCALE GENOMIC DNA]</scope>
    <source>
        <strain evidence="1 2">CGMCC 1.7286</strain>
    </source>
</reference>
<keyword evidence="2" id="KW-1185">Reference proteome</keyword>
<dbReference type="EMBL" id="BMLT01000001">
    <property type="protein sequence ID" value="GGO75453.1"/>
    <property type="molecule type" value="Genomic_DNA"/>
</dbReference>
<protein>
    <submittedName>
        <fullName evidence="1">Uncharacterized protein</fullName>
    </submittedName>
</protein>
<sequence length="294" mass="33052">MRLSRFGVKMAEWPAVWDGVARFLPVYTDSTPFYGIREELMAIAAGRQSQSQRRLAVTAMAIALCGCGPQPVSVEEAYRRAVQDAAIAEASEIATDLVAIRRDNPQLVWNDAGDRILVATWKSRQAYEQFLQPYDSTSENPDYAVWVTTVPEVRAHCAAWARQAGVGEVGLDLRLKQYLGLAPAWHYDLFVEFWVEPQRLFRPCVDPQTDDSSCRLHFDGETPVVANIPDYRDFYRDLYFRSFRGSDGVPWTGLGYTYDWGNPDTEVGASEFILMPGAPYEIKSVTPTAHYCGG</sequence>
<dbReference type="AlphaFoldDB" id="A0A917Z821"/>
<dbReference type="Proteomes" id="UP000599578">
    <property type="component" value="Unassembled WGS sequence"/>
</dbReference>
<accession>A0A917Z821</accession>
<evidence type="ECO:0000313" key="2">
    <source>
        <dbReference type="Proteomes" id="UP000599578"/>
    </source>
</evidence>
<gene>
    <name evidence="1" type="ORF">GCM10011348_00280</name>
</gene>
<organism evidence="1 2">
    <name type="scientific">Marinobacterium nitratireducens</name>
    <dbReference type="NCBI Taxonomy" id="518897"/>
    <lineage>
        <taxon>Bacteria</taxon>
        <taxon>Pseudomonadati</taxon>
        <taxon>Pseudomonadota</taxon>
        <taxon>Gammaproteobacteria</taxon>
        <taxon>Oceanospirillales</taxon>
        <taxon>Oceanospirillaceae</taxon>
        <taxon>Marinobacterium</taxon>
    </lineage>
</organism>
<evidence type="ECO:0000313" key="1">
    <source>
        <dbReference type="EMBL" id="GGO75453.1"/>
    </source>
</evidence>